<sequence length="69" mass="8551">MTQHWNGLRLISSDCRKSTRIQYVRVSSYLKLVRWKCLYLRVDIQLLQYEGAQYERRVYSYIHIYRSDM</sequence>
<reference evidence="1" key="1">
    <citation type="submission" date="2022-06" db="EMBL/GenBank/DDBJ databases">
        <authorList>
            <person name="Berger JAMES D."/>
            <person name="Berger JAMES D."/>
        </authorList>
    </citation>
    <scope>NUCLEOTIDE SEQUENCE [LARGE SCALE GENOMIC DNA]</scope>
</reference>
<keyword evidence="1" id="KW-1185">Reference proteome</keyword>
<dbReference type="AlphaFoldDB" id="A0AA85FBC2"/>
<organism evidence="1 2">
    <name type="scientific">Schistosoma rodhaini</name>
    <dbReference type="NCBI Taxonomy" id="6188"/>
    <lineage>
        <taxon>Eukaryota</taxon>
        <taxon>Metazoa</taxon>
        <taxon>Spiralia</taxon>
        <taxon>Lophotrochozoa</taxon>
        <taxon>Platyhelminthes</taxon>
        <taxon>Trematoda</taxon>
        <taxon>Digenea</taxon>
        <taxon>Strigeidida</taxon>
        <taxon>Schistosomatoidea</taxon>
        <taxon>Schistosomatidae</taxon>
        <taxon>Schistosoma</taxon>
    </lineage>
</organism>
<accession>A0AA85FBC2</accession>
<evidence type="ECO:0000313" key="1">
    <source>
        <dbReference type="Proteomes" id="UP000050792"/>
    </source>
</evidence>
<protein>
    <submittedName>
        <fullName evidence="2">Uncharacterized protein</fullName>
    </submittedName>
</protein>
<proteinExistence type="predicted"/>
<reference evidence="2" key="2">
    <citation type="submission" date="2023-11" db="UniProtKB">
        <authorList>
            <consortium name="WormBaseParasite"/>
        </authorList>
    </citation>
    <scope>IDENTIFICATION</scope>
</reference>
<evidence type="ECO:0000313" key="2">
    <source>
        <dbReference type="WBParaSite" id="SRDH1_41150.1"/>
    </source>
</evidence>
<dbReference type="Proteomes" id="UP000050792">
    <property type="component" value="Unassembled WGS sequence"/>
</dbReference>
<name>A0AA85FBC2_9TREM</name>
<dbReference type="WBParaSite" id="SRDH1_41150.1">
    <property type="protein sequence ID" value="SRDH1_41150.1"/>
    <property type="gene ID" value="SRDH1_41150"/>
</dbReference>